<evidence type="ECO:0000256" key="3">
    <source>
        <dbReference type="ARBA" id="ARBA00022692"/>
    </source>
</evidence>
<accession>A0AA36H528</accession>
<dbReference type="PANTHER" id="PTHR31216">
    <property type="entry name" value="SERPENTINE RECEPTOR CLASS BETA-1-RELATED-RELATED"/>
    <property type="match status" value="1"/>
</dbReference>
<feature type="transmembrane region" description="Helical" evidence="6">
    <location>
        <begin position="235"/>
        <end position="258"/>
    </location>
</feature>
<comment type="similarity">
    <text evidence="2">Belongs to the nematode receptor-like protein srb family.</text>
</comment>
<feature type="transmembrane region" description="Helical" evidence="6">
    <location>
        <begin position="56"/>
        <end position="78"/>
    </location>
</feature>
<reference evidence="7" key="1">
    <citation type="submission" date="2023-07" db="EMBL/GenBank/DDBJ databases">
        <authorList>
            <consortium name="CYATHOMIX"/>
        </authorList>
    </citation>
    <scope>NUCLEOTIDE SEQUENCE</scope>
    <source>
        <strain evidence="7">N/A</strain>
    </source>
</reference>
<dbReference type="Pfam" id="PF10292">
    <property type="entry name" value="7TM_GPCR_Srab"/>
    <property type="match status" value="1"/>
</dbReference>
<comment type="caution">
    <text evidence="7">The sequence shown here is derived from an EMBL/GenBank/DDBJ whole genome shotgun (WGS) entry which is preliminary data.</text>
</comment>
<evidence type="ECO:0000256" key="6">
    <source>
        <dbReference type="SAM" id="Phobius"/>
    </source>
</evidence>
<dbReference type="Proteomes" id="UP001176961">
    <property type="component" value="Unassembled WGS sequence"/>
</dbReference>
<gene>
    <name evidence="7" type="ORF">CYNAS_LOCUS15909</name>
</gene>
<dbReference type="GO" id="GO:0004888">
    <property type="term" value="F:transmembrane signaling receptor activity"/>
    <property type="evidence" value="ECO:0007669"/>
    <property type="project" value="InterPro"/>
</dbReference>
<dbReference type="GO" id="GO:0007606">
    <property type="term" value="P:sensory perception of chemical stimulus"/>
    <property type="evidence" value="ECO:0007669"/>
    <property type="project" value="InterPro"/>
</dbReference>
<proteinExistence type="inferred from homology"/>
<evidence type="ECO:0000256" key="2">
    <source>
        <dbReference type="ARBA" id="ARBA00006860"/>
    </source>
</evidence>
<organism evidence="7 8">
    <name type="scientific">Cylicocyclus nassatus</name>
    <name type="common">Nematode worm</name>
    <dbReference type="NCBI Taxonomy" id="53992"/>
    <lineage>
        <taxon>Eukaryota</taxon>
        <taxon>Metazoa</taxon>
        <taxon>Ecdysozoa</taxon>
        <taxon>Nematoda</taxon>
        <taxon>Chromadorea</taxon>
        <taxon>Rhabditida</taxon>
        <taxon>Rhabditina</taxon>
        <taxon>Rhabditomorpha</taxon>
        <taxon>Strongyloidea</taxon>
        <taxon>Strongylidae</taxon>
        <taxon>Cylicocyclus</taxon>
    </lineage>
</organism>
<dbReference type="InterPro" id="IPR019408">
    <property type="entry name" value="7TM_GPCR_serpentine_rcpt_Srab"/>
</dbReference>
<keyword evidence="5 6" id="KW-0472">Membrane</keyword>
<keyword evidence="8" id="KW-1185">Reference proteome</keyword>
<evidence type="ECO:0000256" key="1">
    <source>
        <dbReference type="ARBA" id="ARBA00004141"/>
    </source>
</evidence>
<keyword evidence="4 6" id="KW-1133">Transmembrane helix</keyword>
<dbReference type="EMBL" id="CATQJL010000305">
    <property type="protein sequence ID" value="CAJ0603926.1"/>
    <property type="molecule type" value="Genomic_DNA"/>
</dbReference>
<dbReference type="PANTHER" id="PTHR31216:SF11">
    <property type="entry name" value="SERPENTINE RECEPTOR CLASS BETA-16-RELATED"/>
    <property type="match status" value="1"/>
</dbReference>
<feature type="transmembrane region" description="Helical" evidence="6">
    <location>
        <begin position="98"/>
        <end position="122"/>
    </location>
</feature>
<evidence type="ECO:0000256" key="4">
    <source>
        <dbReference type="ARBA" id="ARBA00022989"/>
    </source>
</evidence>
<protein>
    <submittedName>
        <fullName evidence="7">Uncharacterized protein</fullName>
    </submittedName>
</protein>
<feature type="transmembrane region" description="Helical" evidence="6">
    <location>
        <begin position="143"/>
        <end position="164"/>
    </location>
</feature>
<dbReference type="AlphaFoldDB" id="A0AA36H528"/>
<comment type="subcellular location">
    <subcellularLocation>
        <location evidence="1">Membrane</location>
        <topology evidence="1">Multi-pass membrane protein</topology>
    </subcellularLocation>
</comment>
<sequence>MDPETCQETGTKVVTFIWYRLLQGVWIIVAILAMVGISSVYFLHIKSSKLHVNIQILLMLFLFSAFLINVVVVITQTYQLTISFTYVEPCDVFLSPSFYIIFNIAHGFFTELYLLTMATMMFERTLATVYVSSYEQMAHSAGLMGATTAILFATLIEFLLYYGATINDLQISTTNSASGIANRIDYVLIFNISSSALTMMTMIILLLVNTKRSELAIGIISHRFQTEENIETTKFIARIAFAQLIAFSVQSLGGLLLRTYGEYIYNENDVRIRKLSKLLLQVMPLFTLIISIIIAMTIRSTATRRRSRLKTQMCISNDIDYTTKYLQNQWSRAGPKTNANLPDIT</sequence>
<feature type="transmembrane region" description="Helical" evidence="6">
    <location>
        <begin position="24"/>
        <end position="44"/>
    </location>
</feature>
<dbReference type="InterPro" id="IPR002184">
    <property type="entry name" value="7TM_GPCR_serpentine_rcpt_Srb"/>
</dbReference>
<feature type="transmembrane region" description="Helical" evidence="6">
    <location>
        <begin position="184"/>
        <end position="208"/>
    </location>
</feature>
<keyword evidence="3 6" id="KW-0812">Transmembrane</keyword>
<feature type="transmembrane region" description="Helical" evidence="6">
    <location>
        <begin position="278"/>
        <end position="298"/>
    </location>
</feature>
<name>A0AA36H528_CYLNA</name>
<evidence type="ECO:0000256" key="5">
    <source>
        <dbReference type="ARBA" id="ARBA00023136"/>
    </source>
</evidence>
<evidence type="ECO:0000313" key="7">
    <source>
        <dbReference type="EMBL" id="CAJ0603926.1"/>
    </source>
</evidence>
<evidence type="ECO:0000313" key="8">
    <source>
        <dbReference type="Proteomes" id="UP001176961"/>
    </source>
</evidence>
<dbReference type="GO" id="GO:0016020">
    <property type="term" value="C:membrane"/>
    <property type="evidence" value="ECO:0007669"/>
    <property type="project" value="UniProtKB-SubCell"/>
</dbReference>